<dbReference type="AlphaFoldDB" id="A0A6F8YEJ9"/>
<keyword evidence="10" id="KW-1185">Reference proteome</keyword>
<dbReference type="Gene3D" id="1.20.1720.10">
    <property type="entry name" value="Multidrug resistance protein D"/>
    <property type="match status" value="1"/>
</dbReference>
<dbReference type="InterPro" id="IPR004638">
    <property type="entry name" value="EmrB-like"/>
</dbReference>
<dbReference type="Proteomes" id="UP000503011">
    <property type="component" value="Chromosome"/>
</dbReference>
<dbReference type="Pfam" id="PF07690">
    <property type="entry name" value="MFS_1"/>
    <property type="match status" value="1"/>
</dbReference>
<gene>
    <name evidence="9" type="ORF">Psuf_018770</name>
</gene>
<dbReference type="PANTHER" id="PTHR42718:SF42">
    <property type="entry name" value="EXPORT PROTEIN"/>
    <property type="match status" value="1"/>
</dbReference>
<comment type="subcellular location">
    <subcellularLocation>
        <location evidence="1">Cell membrane</location>
        <topology evidence="1">Multi-pass membrane protein</topology>
    </subcellularLocation>
</comment>
<feature type="transmembrane region" description="Helical" evidence="7">
    <location>
        <begin position="124"/>
        <end position="144"/>
    </location>
</feature>
<proteinExistence type="predicted"/>
<dbReference type="PANTHER" id="PTHR42718">
    <property type="entry name" value="MAJOR FACILITATOR SUPERFAMILY MULTIDRUG TRANSPORTER MFSC"/>
    <property type="match status" value="1"/>
</dbReference>
<dbReference type="InterPro" id="IPR020846">
    <property type="entry name" value="MFS_dom"/>
</dbReference>
<dbReference type="RefSeq" id="WP_197945865.1">
    <property type="nucleotide sequence ID" value="NZ_AP022871.1"/>
</dbReference>
<feature type="transmembrane region" description="Helical" evidence="7">
    <location>
        <begin position="184"/>
        <end position="202"/>
    </location>
</feature>
<dbReference type="GO" id="GO:0022857">
    <property type="term" value="F:transmembrane transporter activity"/>
    <property type="evidence" value="ECO:0007669"/>
    <property type="project" value="InterPro"/>
</dbReference>
<keyword evidence="5 7" id="KW-1133">Transmembrane helix</keyword>
<keyword evidence="3" id="KW-1003">Cell membrane</keyword>
<dbReference type="GO" id="GO:0005886">
    <property type="term" value="C:plasma membrane"/>
    <property type="evidence" value="ECO:0007669"/>
    <property type="project" value="UniProtKB-SubCell"/>
</dbReference>
<dbReference type="SUPFAM" id="SSF103473">
    <property type="entry name" value="MFS general substrate transporter"/>
    <property type="match status" value="1"/>
</dbReference>
<feature type="transmembrane region" description="Helical" evidence="7">
    <location>
        <begin position="294"/>
        <end position="312"/>
    </location>
</feature>
<evidence type="ECO:0000256" key="7">
    <source>
        <dbReference type="SAM" id="Phobius"/>
    </source>
</evidence>
<feature type="transmembrane region" description="Helical" evidence="7">
    <location>
        <begin position="344"/>
        <end position="370"/>
    </location>
</feature>
<name>A0A6F8YEJ9_9ACTN</name>
<evidence type="ECO:0000256" key="2">
    <source>
        <dbReference type="ARBA" id="ARBA00022448"/>
    </source>
</evidence>
<dbReference type="EMBL" id="AP022871">
    <property type="protein sequence ID" value="BCB84564.1"/>
    <property type="molecule type" value="Genomic_DNA"/>
</dbReference>
<evidence type="ECO:0000256" key="1">
    <source>
        <dbReference type="ARBA" id="ARBA00004651"/>
    </source>
</evidence>
<feature type="transmembrane region" description="Helical" evidence="7">
    <location>
        <begin position="32"/>
        <end position="51"/>
    </location>
</feature>
<accession>A0A6F8YEJ9</accession>
<feature type="transmembrane region" description="Helical" evidence="7">
    <location>
        <begin position="63"/>
        <end position="82"/>
    </location>
</feature>
<dbReference type="PROSITE" id="PS50850">
    <property type="entry name" value="MFS"/>
    <property type="match status" value="1"/>
</dbReference>
<sequence length="505" mass="51533">MSLSILAISLDGTVLSVALPTLAESLGASDTYLEWFAAGYLLTLAAAVLPAGLLGDRFGRKRLLLISLAIFGAGSTLCAYAETPSMFLAARLLMGVAGAGVTVMALSALTVLFTEEERPKAVGVYSAANFLALPLGPLLGGWLLSHFWWGWVFLLNVPVVIIGLLVVSRLVPESRSGQGTPIDLIGILLSAGGLVLVTYGLVDAGAHGWLHATVLATSGVGLVLLAAFFVWERRLARQGGHPLVDPGLFSSRSYTWGAILSGVAGLGMIGVLFLMPQFFQAVQGTDTFGSGIRMLPLVAGMIIGAVTAGRLASAIGAKLTVALGYLLIVVGTVLGTATSTGSSFAFIGLWMTVLCAGAGMALTAATAAALSRLTVERSGVGSAVVQAFQKISAPLGTAIMGSVAAAAYRRDLDLDGLPAGAAEAARSSVHGGVEVARQLGSVRLEEQVRVAYTHGITLSLAVAAGLAVAGLLLTVIFLPRSAASARAAAGRQPGVPVKPAPVPDR</sequence>
<evidence type="ECO:0000256" key="3">
    <source>
        <dbReference type="ARBA" id="ARBA00022475"/>
    </source>
</evidence>
<keyword evidence="6 7" id="KW-0472">Membrane</keyword>
<feature type="domain" description="Major facilitator superfamily (MFS) profile" evidence="8">
    <location>
        <begin position="1"/>
        <end position="482"/>
    </location>
</feature>
<feature type="transmembrane region" description="Helical" evidence="7">
    <location>
        <begin position="150"/>
        <end position="172"/>
    </location>
</feature>
<dbReference type="NCBIfam" id="TIGR00711">
    <property type="entry name" value="efflux_EmrB"/>
    <property type="match status" value="1"/>
</dbReference>
<evidence type="ECO:0000313" key="10">
    <source>
        <dbReference type="Proteomes" id="UP000503011"/>
    </source>
</evidence>
<dbReference type="CDD" id="cd17321">
    <property type="entry name" value="MFS_MMR_MDR_like"/>
    <property type="match status" value="1"/>
</dbReference>
<keyword evidence="4 7" id="KW-0812">Transmembrane</keyword>
<organism evidence="9 10">
    <name type="scientific">Phytohabitans suffuscus</name>
    <dbReference type="NCBI Taxonomy" id="624315"/>
    <lineage>
        <taxon>Bacteria</taxon>
        <taxon>Bacillati</taxon>
        <taxon>Actinomycetota</taxon>
        <taxon>Actinomycetes</taxon>
        <taxon>Micromonosporales</taxon>
        <taxon>Micromonosporaceae</taxon>
    </lineage>
</organism>
<dbReference type="InterPro" id="IPR011701">
    <property type="entry name" value="MFS"/>
</dbReference>
<evidence type="ECO:0000256" key="4">
    <source>
        <dbReference type="ARBA" id="ARBA00022692"/>
    </source>
</evidence>
<reference evidence="9 10" key="1">
    <citation type="submission" date="2020-03" db="EMBL/GenBank/DDBJ databases">
        <title>Whole genome shotgun sequence of Phytohabitans suffuscus NBRC 105367.</title>
        <authorList>
            <person name="Komaki H."/>
            <person name="Tamura T."/>
        </authorList>
    </citation>
    <scope>NUCLEOTIDE SEQUENCE [LARGE SCALE GENOMIC DNA]</scope>
    <source>
        <strain evidence="9 10">NBRC 105367</strain>
    </source>
</reference>
<evidence type="ECO:0000259" key="8">
    <source>
        <dbReference type="PROSITE" id="PS50850"/>
    </source>
</evidence>
<reference evidence="9 10" key="2">
    <citation type="submission" date="2020-03" db="EMBL/GenBank/DDBJ databases">
        <authorList>
            <person name="Ichikawa N."/>
            <person name="Kimura A."/>
            <person name="Kitahashi Y."/>
            <person name="Uohara A."/>
        </authorList>
    </citation>
    <scope>NUCLEOTIDE SEQUENCE [LARGE SCALE GENOMIC DNA]</scope>
    <source>
        <strain evidence="9 10">NBRC 105367</strain>
    </source>
</reference>
<feature type="transmembrane region" description="Helical" evidence="7">
    <location>
        <begin position="253"/>
        <end position="274"/>
    </location>
</feature>
<feature type="transmembrane region" description="Helical" evidence="7">
    <location>
        <begin position="88"/>
        <end position="112"/>
    </location>
</feature>
<feature type="transmembrane region" description="Helical" evidence="7">
    <location>
        <begin position="456"/>
        <end position="478"/>
    </location>
</feature>
<feature type="transmembrane region" description="Helical" evidence="7">
    <location>
        <begin position="208"/>
        <end position="232"/>
    </location>
</feature>
<evidence type="ECO:0000313" key="9">
    <source>
        <dbReference type="EMBL" id="BCB84564.1"/>
    </source>
</evidence>
<dbReference type="InterPro" id="IPR036259">
    <property type="entry name" value="MFS_trans_sf"/>
</dbReference>
<evidence type="ECO:0000256" key="6">
    <source>
        <dbReference type="ARBA" id="ARBA00023136"/>
    </source>
</evidence>
<keyword evidence="2" id="KW-0813">Transport</keyword>
<feature type="transmembrane region" description="Helical" evidence="7">
    <location>
        <begin position="391"/>
        <end position="408"/>
    </location>
</feature>
<evidence type="ECO:0000256" key="5">
    <source>
        <dbReference type="ARBA" id="ARBA00022989"/>
    </source>
</evidence>
<feature type="transmembrane region" description="Helical" evidence="7">
    <location>
        <begin position="319"/>
        <end position="338"/>
    </location>
</feature>
<dbReference type="KEGG" id="psuu:Psuf_018770"/>
<protein>
    <submittedName>
        <fullName evidence="9">MFS transporter</fullName>
    </submittedName>
</protein>
<dbReference type="Gene3D" id="1.20.1250.20">
    <property type="entry name" value="MFS general substrate transporter like domains"/>
    <property type="match status" value="1"/>
</dbReference>